<proteinExistence type="predicted"/>
<evidence type="ECO:0000313" key="2">
    <source>
        <dbReference type="EMBL" id="KAK1738852.1"/>
    </source>
</evidence>
<keyword evidence="3" id="KW-1185">Reference proteome</keyword>
<reference evidence="2" key="1">
    <citation type="submission" date="2023-06" db="EMBL/GenBank/DDBJ databases">
        <title>Survivors Of The Sea: Transcriptome response of Skeletonema marinoi to long-term dormancy.</title>
        <authorList>
            <person name="Pinder M.I.M."/>
            <person name="Kourtchenko O."/>
            <person name="Robertson E.K."/>
            <person name="Larsson T."/>
            <person name="Maumus F."/>
            <person name="Osuna-Cruz C.M."/>
            <person name="Vancaester E."/>
            <person name="Stenow R."/>
            <person name="Vandepoele K."/>
            <person name="Ploug H."/>
            <person name="Bruchert V."/>
            <person name="Godhe A."/>
            <person name="Topel M."/>
        </authorList>
    </citation>
    <scope>NUCLEOTIDE SEQUENCE</scope>
    <source>
        <strain evidence="2">R05AC</strain>
    </source>
</reference>
<name>A0AAD9D9B4_9STRA</name>
<dbReference type="Proteomes" id="UP001224775">
    <property type="component" value="Unassembled WGS sequence"/>
</dbReference>
<evidence type="ECO:0000313" key="3">
    <source>
        <dbReference type="Proteomes" id="UP001224775"/>
    </source>
</evidence>
<feature type="region of interest" description="Disordered" evidence="1">
    <location>
        <begin position="191"/>
        <end position="232"/>
    </location>
</feature>
<comment type="caution">
    <text evidence="2">The sequence shown here is derived from an EMBL/GenBank/DDBJ whole genome shotgun (WGS) entry which is preliminary data.</text>
</comment>
<organism evidence="2 3">
    <name type="scientific">Skeletonema marinoi</name>
    <dbReference type="NCBI Taxonomy" id="267567"/>
    <lineage>
        <taxon>Eukaryota</taxon>
        <taxon>Sar</taxon>
        <taxon>Stramenopiles</taxon>
        <taxon>Ochrophyta</taxon>
        <taxon>Bacillariophyta</taxon>
        <taxon>Coscinodiscophyceae</taxon>
        <taxon>Thalassiosirophycidae</taxon>
        <taxon>Thalassiosirales</taxon>
        <taxon>Skeletonemataceae</taxon>
        <taxon>Skeletonema</taxon>
        <taxon>Skeletonema marinoi-dohrnii complex</taxon>
    </lineage>
</organism>
<feature type="compositionally biased region" description="Basic and acidic residues" evidence="1">
    <location>
        <begin position="202"/>
        <end position="232"/>
    </location>
</feature>
<dbReference type="EMBL" id="JATAAI010000019">
    <property type="protein sequence ID" value="KAK1738852.1"/>
    <property type="molecule type" value="Genomic_DNA"/>
</dbReference>
<evidence type="ECO:0000256" key="1">
    <source>
        <dbReference type="SAM" id="MobiDB-lite"/>
    </source>
</evidence>
<protein>
    <submittedName>
        <fullName evidence="2">Uncharacterized protein</fullName>
    </submittedName>
</protein>
<accession>A0AAD9D9B4</accession>
<sequence length="299" mass="33304">MSMEDILQDPKTTWEEIRSAMRSQGHATNGGIVMALVTASEALPSQETGQEEHTIAPHVVVETATKPEEDDEGSIQYSQLDEFLSNDTPVNFGYKPCKTRKPATNNPRRGIISKQQGIEQHSILLTPQLQLLVNSSLASVDMMDFGVDNDAVTYSMETLNEIESRRGTECSITANESSSCLTNGFLDWNHDDESSANPSQHVGRDESCPDNKSDTHKSEHPSAPEVRRRESWHIEDHDFEPVVKHPVIPKMLHRLSSGTFDTVSSLFSRLSHELGPGTSFPHVVDVTLKSQQQMRSKRP</sequence>
<dbReference type="AlphaFoldDB" id="A0AAD9D9B4"/>
<gene>
    <name evidence="2" type="ORF">QTG54_010168</name>
</gene>